<comment type="similarity">
    <text evidence="2 7">Belongs to the major facilitator superfamily. Sugar transporter (TC 2.A.1.1) family.</text>
</comment>
<evidence type="ECO:0000256" key="5">
    <source>
        <dbReference type="ARBA" id="ARBA00022989"/>
    </source>
</evidence>
<sequence>MSEKNNGPVAINNVTDDSVNDPIQQILEYERSLTLWQALCKYKKAVFWAVVISNTVIMEGYDTSLISSLFAFPAFKENLGNLNTNGTYEIPAPWQSGVANAASCGQFFGLIIAAWCVDRFGYRKTLIANLLFFTGAIFIVFFANSLGMLTAGQVVCGLPWGAFQSLAITYVSDVTPVVLKPYMATYVNLCWVIGHLISAGVLRGLLNINHDPRSYRIAFGLQWIWPLPLCIGIFFAPESPVWLLKRGKEKEAMNSAQRLTSTQEDAESFYRAAYYTNLLEVTYAENSSYSDLFKGANRRRTLLVLYAWVVQAWCGSAINGYSTYFMTSAGMSTVHSFDITMVKNVISFIGTFFVWFTMRWLRRRFNILIGLFLHCVVLLVIGILGTQSPLQNSSVSWAIAGMILCLQLVYSSTMGPIAYLACSEFPTARLRAKTASLGRNLYLLCSISRGVITPYMLNATAWNWGAKTGFFWMGFSFVFMIVSFVIYPEAKNRSPMEMDYLFEHKVPSRKFYTTEIDDKVGEDLKMSKEMCSIKSKC</sequence>
<dbReference type="PANTHER" id="PTHR48022">
    <property type="entry name" value="PLASTIDIC GLUCOSE TRANSPORTER 4"/>
    <property type="match status" value="1"/>
</dbReference>
<dbReference type="InterPro" id="IPR005828">
    <property type="entry name" value="MFS_sugar_transport-like"/>
</dbReference>
<dbReference type="InterPro" id="IPR003663">
    <property type="entry name" value="Sugar/inositol_transpt"/>
</dbReference>
<dbReference type="InterPro" id="IPR050360">
    <property type="entry name" value="MFS_Sugar_Transporters"/>
</dbReference>
<dbReference type="Pfam" id="PF00083">
    <property type="entry name" value="Sugar_tr"/>
    <property type="match status" value="1"/>
</dbReference>
<evidence type="ECO:0000313" key="13">
    <source>
        <dbReference type="Proteomes" id="UP000094389"/>
    </source>
</evidence>
<comment type="subcellular location">
    <subcellularLocation>
        <location evidence="1">Membrane</location>
        <topology evidence="1">Multi-pass membrane protein</topology>
    </subcellularLocation>
</comment>
<dbReference type="RefSeq" id="XP_020068494.1">
    <property type="nucleotide sequence ID" value="XM_020215719.1"/>
</dbReference>
<dbReference type="GO" id="GO:0016020">
    <property type="term" value="C:membrane"/>
    <property type="evidence" value="ECO:0007669"/>
    <property type="project" value="UniProtKB-SubCell"/>
</dbReference>
<dbReference type="Proteomes" id="UP000038830">
    <property type="component" value="Unassembled WGS sequence"/>
</dbReference>
<dbReference type="EMBL" id="CDQK01000007">
    <property type="protein sequence ID" value="CEP25187.1"/>
    <property type="molecule type" value="Genomic_DNA"/>
</dbReference>
<dbReference type="SUPFAM" id="SSF103473">
    <property type="entry name" value="MFS general substrate transporter"/>
    <property type="match status" value="1"/>
</dbReference>
<evidence type="ECO:0000256" key="7">
    <source>
        <dbReference type="RuleBase" id="RU003346"/>
    </source>
</evidence>
<dbReference type="GO" id="GO:0005351">
    <property type="term" value="F:carbohydrate:proton symporter activity"/>
    <property type="evidence" value="ECO:0007669"/>
    <property type="project" value="TreeGrafter"/>
</dbReference>
<dbReference type="OMA" id="NISAPWQ"/>
<feature type="transmembrane region" description="Helical" evidence="8">
    <location>
        <begin position="92"/>
        <end position="114"/>
    </location>
</feature>
<keyword evidence="5 8" id="KW-1133">Transmembrane helix</keyword>
<evidence type="ECO:0000313" key="11">
    <source>
        <dbReference type="EMBL" id="ODV71455.1"/>
    </source>
</evidence>
<protein>
    <submittedName>
        <fullName evidence="11">Sugar transporter</fullName>
    </submittedName>
</protein>
<dbReference type="Gene3D" id="1.20.1250.20">
    <property type="entry name" value="MFS general substrate transporter like domains"/>
    <property type="match status" value="1"/>
</dbReference>
<evidence type="ECO:0000259" key="9">
    <source>
        <dbReference type="PROSITE" id="PS50850"/>
    </source>
</evidence>
<dbReference type="OrthoDB" id="6612291at2759"/>
<feature type="transmembrane region" description="Helical" evidence="8">
    <location>
        <begin position="126"/>
        <end position="143"/>
    </location>
</feature>
<keyword evidence="3 7" id="KW-0813">Transport</keyword>
<evidence type="ECO:0000313" key="10">
    <source>
        <dbReference type="EMBL" id="CEP25187.1"/>
    </source>
</evidence>
<reference evidence="10" key="1">
    <citation type="submission" date="2014-12" db="EMBL/GenBank/DDBJ databases">
        <authorList>
            <person name="Jaenicke S."/>
        </authorList>
    </citation>
    <scope>NUCLEOTIDE SEQUENCE [LARGE SCALE GENOMIC DNA]</scope>
    <source>
        <strain evidence="10">CBS1600</strain>
    </source>
</reference>
<accession>A0A0H5CA69</accession>
<feature type="transmembrane region" description="Helical" evidence="8">
    <location>
        <begin position="149"/>
        <end position="171"/>
    </location>
</feature>
<evidence type="ECO:0000256" key="2">
    <source>
        <dbReference type="ARBA" id="ARBA00010992"/>
    </source>
</evidence>
<dbReference type="PROSITE" id="PS50850">
    <property type="entry name" value="MFS"/>
    <property type="match status" value="1"/>
</dbReference>
<feature type="transmembrane region" description="Helical" evidence="8">
    <location>
        <begin position="341"/>
        <end position="358"/>
    </location>
</feature>
<keyword evidence="11" id="KW-0762">Sugar transport</keyword>
<evidence type="ECO:0000256" key="1">
    <source>
        <dbReference type="ARBA" id="ARBA00004141"/>
    </source>
</evidence>
<name>A0A0H5CA69_CYBJN</name>
<feature type="transmembrane region" description="Helical" evidence="8">
    <location>
        <begin position="45"/>
        <end position="72"/>
    </location>
</feature>
<dbReference type="Proteomes" id="UP000094389">
    <property type="component" value="Unassembled WGS sequence"/>
</dbReference>
<accession>A0A1E4RWJ2</accession>
<dbReference type="AlphaFoldDB" id="A0A0H5CA69"/>
<keyword evidence="6 8" id="KW-0472">Membrane</keyword>
<feature type="transmembrane region" description="Helical" evidence="8">
    <location>
        <begin position="441"/>
        <end position="457"/>
    </location>
</feature>
<evidence type="ECO:0000256" key="8">
    <source>
        <dbReference type="SAM" id="Phobius"/>
    </source>
</evidence>
<feature type="transmembrane region" description="Helical" evidence="8">
    <location>
        <begin position="183"/>
        <end position="203"/>
    </location>
</feature>
<feature type="transmembrane region" description="Helical" evidence="8">
    <location>
        <begin position="469"/>
        <end position="488"/>
    </location>
</feature>
<feature type="transmembrane region" description="Helical" evidence="8">
    <location>
        <begin position="365"/>
        <end position="385"/>
    </location>
</feature>
<organism evidence="10 12">
    <name type="scientific">Cyberlindnera jadinii (strain ATCC 18201 / CBS 1600 / BCRC 20928 / JCM 3617 / NBRC 0987 / NRRL Y-1542)</name>
    <name type="common">Torula yeast</name>
    <name type="synonym">Candida utilis</name>
    <dbReference type="NCBI Taxonomy" id="983966"/>
    <lineage>
        <taxon>Eukaryota</taxon>
        <taxon>Fungi</taxon>
        <taxon>Dikarya</taxon>
        <taxon>Ascomycota</taxon>
        <taxon>Saccharomycotina</taxon>
        <taxon>Saccharomycetes</taxon>
        <taxon>Phaffomycetales</taxon>
        <taxon>Phaffomycetaceae</taxon>
        <taxon>Cyberlindnera</taxon>
    </lineage>
</organism>
<dbReference type="PANTHER" id="PTHR48022:SF41">
    <property type="entry name" value="MAJOR FACILITATOR SUPERFAMILY (MFS) PROFILE DOMAIN-CONTAINING PROTEIN"/>
    <property type="match status" value="1"/>
</dbReference>
<feature type="transmembrane region" description="Helical" evidence="8">
    <location>
        <begin position="302"/>
        <end position="321"/>
    </location>
</feature>
<evidence type="ECO:0000313" key="12">
    <source>
        <dbReference type="Proteomes" id="UP000038830"/>
    </source>
</evidence>
<dbReference type="InterPro" id="IPR020846">
    <property type="entry name" value="MFS_dom"/>
</dbReference>
<feature type="domain" description="Major facilitator superfamily (MFS) profile" evidence="9">
    <location>
        <begin position="48"/>
        <end position="491"/>
    </location>
</feature>
<dbReference type="NCBIfam" id="TIGR00879">
    <property type="entry name" value="SP"/>
    <property type="match status" value="1"/>
</dbReference>
<dbReference type="STRING" id="983966.A0A0H5CA69"/>
<dbReference type="FunFam" id="1.20.1250.20:FF:000078">
    <property type="entry name" value="MFS maltose transporter, putative"/>
    <property type="match status" value="1"/>
</dbReference>
<dbReference type="EMBL" id="KV453940">
    <property type="protein sequence ID" value="ODV71455.1"/>
    <property type="molecule type" value="Genomic_DNA"/>
</dbReference>
<dbReference type="GeneID" id="30990115"/>
<feature type="transmembrane region" description="Helical" evidence="8">
    <location>
        <begin position="397"/>
        <end position="420"/>
    </location>
</feature>
<reference evidence="11 13" key="3">
    <citation type="journal article" date="2016" name="Proc. Natl. Acad. Sci. U.S.A.">
        <title>Comparative genomics of biotechnologically important yeasts.</title>
        <authorList>
            <person name="Riley R."/>
            <person name="Haridas S."/>
            <person name="Wolfe K.H."/>
            <person name="Lopes M.R."/>
            <person name="Hittinger C.T."/>
            <person name="Goeker M."/>
            <person name="Salamov A.A."/>
            <person name="Wisecaver J.H."/>
            <person name="Long T.M."/>
            <person name="Calvey C.H."/>
            <person name="Aerts A.L."/>
            <person name="Barry K.W."/>
            <person name="Choi C."/>
            <person name="Clum A."/>
            <person name="Coughlan A.Y."/>
            <person name="Deshpande S."/>
            <person name="Douglass A.P."/>
            <person name="Hanson S.J."/>
            <person name="Klenk H.-P."/>
            <person name="LaButti K.M."/>
            <person name="Lapidus A."/>
            <person name="Lindquist E.A."/>
            <person name="Lipzen A.M."/>
            <person name="Meier-Kolthoff J.P."/>
            <person name="Ohm R.A."/>
            <person name="Otillar R.P."/>
            <person name="Pangilinan J.L."/>
            <person name="Peng Y."/>
            <person name="Rokas A."/>
            <person name="Rosa C.A."/>
            <person name="Scheuner C."/>
            <person name="Sibirny A.A."/>
            <person name="Slot J.C."/>
            <person name="Stielow J.B."/>
            <person name="Sun H."/>
            <person name="Kurtzman C.P."/>
            <person name="Blackwell M."/>
            <person name="Grigoriev I.V."/>
            <person name="Jeffries T.W."/>
        </authorList>
    </citation>
    <scope>NUCLEOTIDE SEQUENCE [LARGE SCALE GENOMIC DNA]</scope>
    <source>
        <strain evidence="13">ATCC 18201 / CBS 1600 / BCRC 20928 / JCM 3617 / NBRC 0987 / NRRL Y-1542</strain>
        <strain evidence="11">NRRL Y-1542</strain>
    </source>
</reference>
<evidence type="ECO:0000256" key="3">
    <source>
        <dbReference type="ARBA" id="ARBA00022448"/>
    </source>
</evidence>
<evidence type="ECO:0000256" key="6">
    <source>
        <dbReference type="ARBA" id="ARBA00023136"/>
    </source>
</evidence>
<evidence type="ECO:0000256" key="4">
    <source>
        <dbReference type="ARBA" id="ARBA00022692"/>
    </source>
</evidence>
<gene>
    <name evidence="10" type="ORF">BN1211_6193</name>
    <name evidence="11" type="ORF">CYBJADRAFT_169314</name>
</gene>
<proteinExistence type="inferred from homology"/>
<keyword evidence="13" id="KW-1185">Reference proteome</keyword>
<feature type="transmembrane region" description="Helical" evidence="8">
    <location>
        <begin position="223"/>
        <end position="244"/>
    </location>
</feature>
<reference evidence="12" key="2">
    <citation type="journal article" date="2015" name="J. Biotechnol.">
        <title>The structure of the Cyberlindnera jadinii genome and its relation to Candida utilis analyzed by the occurrence of single nucleotide polymorphisms.</title>
        <authorList>
            <person name="Rupp O."/>
            <person name="Brinkrolf K."/>
            <person name="Buerth C."/>
            <person name="Kunigo M."/>
            <person name="Schneider J."/>
            <person name="Jaenicke S."/>
            <person name="Goesmann A."/>
            <person name="Puehler A."/>
            <person name="Jaeger K.-E."/>
            <person name="Ernst J.F."/>
        </authorList>
    </citation>
    <scope>NUCLEOTIDE SEQUENCE [LARGE SCALE GENOMIC DNA]</scope>
    <source>
        <strain evidence="12">ATCC 18201 / CBS 1600 / BCRC 20928 / JCM 3617 / NBRC 0987 / NRRL Y-1542</strain>
    </source>
</reference>
<dbReference type="InterPro" id="IPR036259">
    <property type="entry name" value="MFS_trans_sf"/>
</dbReference>
<keyword evidence="4 8" id="KW-0812">Transmembrane</keyword>